<evidence type="ECO:0000256" key="6">
    <source>
        <dbReference type="ARBA" id="ARBA00038076"/>
    </source>
</evidence>
<feature type="transmembrane region" description="Helical" evidence="7">
    <location>
        <begin position="401"/>
        <end position="420"/>
    </location>
</feature>
<comment type="similarity">
    <text evidence="6">Belongs to the ABC-4 integral membrane protein family.</text>
</comment>
<dbReference type="Pfam" id="PF02687">
    <property type="entry name" value="FtsX"/>
    <property type="match status" value="1"/>
</dbReference>
<evidence type="ECO:0000256" key="3">
    <source>
        <dbReference type="ARBA" id="ARBA00022692"/>
    </source>
</evidence>
<keyword evidence="4 7" id="KW-1133">Transmembrane helix</keyword>
<feature type="domain" description="MacB-like periplasmic core" evidence="9">
    <location>
        <begin position="15"/>
        <end position="225"/>
    </location>
</feature>
<dbReference type="AlphaFoldDB" id="A0A7C3I348"/>
<evidence type="ECO:0000259" key="9">
    <source>
        <dbReference type="Pfam" id="PF12704"/>
    </source>
</evidence>
<dbReference type="InterPro" id="IPR003838">
    <property type="entry name" value="ABC3_permease_C"/>
</dbReference>
<dbReference type="PANTHER" id="PTHR30572">
    <property type="entry name" value="MEMBRANE COMPONENT OF TRANSPORTER-RELATED"/>
    <property type="match status" value="1"/>
</dbReference>
<evidence type="ECO:0000256" key="7">
    <source>
        <dbReference type="SAM" id="Phobius"/>
    </source>
</evidence>
<reference evidence="10" key="1">
    <citation type="journal article" date="2020" name="mSystems">
        <title>Genome- and Community-Level Interaction Insights into Carbon Utilization and Element Cycling Functions of Hydrothermarchaeota in Hydrothermal Sediment.</title>
        <authorList>
            <person name="Zhou Z."/>
            <person name="Liu Y."/>
            <person name="Xu W."/>
            <person name="Pan J."/>
            <person name="Luo Z.H."/>
            <person name="Li M."/>
        </authorList>
    </citation>
    <scope>NUCLEOTIDE SEQUENCE [LARGE SCALE GENOMIC DNA]</scope>
    <source>
        <strain evidence="10">SpSt-503</strain>
    </source>
</reference>
<organism evidence="10">
    <name type="scientific">Gracilinema caldarium</name>
    <dbReference type="NCBI Taxonomy" id="215591"/>
    <lineage>
        <taxon>Bacteria</taxon>
        <taxon>Pseudomonadati</taxon>
        <taxon>Spirochaetota</taxon>
        <taxon>Spirochaetia</taxon>
        <taxon>Spirochaetales</taxon>
        <taxon>Breznakiellaceae</taxon>
        <taxon>Gracilinema</taxon>
    </lineage>
</organism>
<proteinExistence type="inferred from homology"/>
<keyword evidence="3 7" id="KW-0812">Transmembrane</keyword>
<evidence type="ECO:0000256" key="1">
    <source>
        <dbReference type="ARBA" id="ARBA00004651"/>
    </source>
</evidence>
<evidence type="ECO:0000256" key="5">
    <source>
        <dbReference type="ARBA" id="ARBA00023136"/>
    </source>
</evidence>
<name>A0A7C3I348_9SPIR</name>
<accession>A0A7C3I348</accession>
<evidence type="ECO:0000313" key="10">
    <source>
        <dbReference type="EMBL" id="HFH30680.1"/>
    </source>
</evidence>
<evidence type="ECO:0000256" key="4">
    <source>
        <dbReference type="ARBA" id="ARBA00022989"/>
    </source>
</evidence>
<protein>
    <submittedName>
        <fullName evidence="10">FtsX-like permease family protein</fullName>
    </submittedName>
</protein>
<feature type="transmembrane region" description="Helical" evidence="7">
    <location>
        <begin position="354"/>
        <end position="372"/>
    </location>
</feature>
<dbReference type="PANTHER" id="PTHR30572:SF4">
    <property type="entry name" value="ABC TRANSPORTER PERMEASE YTRF"/>
    <property type="match status" value="1"/>
</dbReference>
<gene>
    <name evidence="10" type="ORF">ENS59_14410</name>
</gene>
<feature type="transmembrane region" description="Helical" evidence="7">
    <location>
        <begin position="302"/>
        <end position="324"/>
    </location>
</feature>
<evidence type="ECO:0000256" key="2">
    <source>
        <dbReference type="ARBA" id="ARBA00022475"/>
    </source>
</evidence>
<evidence type="ECO:0000259" key="8">
    <source>
        <dbReference type="Pfam" id="PF02687"/>
    </source>
</evidence>
<keyword evidence="2" id="KW-1003">Cell membrane</keyword>
<keyword evidence="5 7" id="KW-0472">Membrane</keyword>
<dbReference type="InterPro" id="IPR025857">
    <property type="entry name" value="MacB_PCD"/>
</dbReference>
<comment type="caution">
    <text evidence="10">The sequence shown here is derived from an EMBL/GenBank/DDBJ whole genome shotgun (WGS) entry which is preliminary data.</text>
</comment>
<sequence length="433" mass="46646">MKLALSLSGHRFRRFLLVLVVIVGTAALALSYAISAQLDRLVTVAVQGGGRRVIIANANLEADSSLDWQTPLIFSPQDKQTLLDAHVGLKAVSIINQLPWRQIEVSGVAYRPGTVLGSDEQYADIMGLRFAAGSFFSASDVTNRSRVAVLSERAAKTLFGSSQDAVGKSFRGDRNIFVQRQVGGTTTRAESSYDSYTVVGVFKDVTAFERDVYGVPDYIVPYTVMFPADMPIMPFARTFVGRTVDVRPLEGITAGLRSYVSQTKKLDTVKIAVWEGSVDRGGASSVEQVRSTLQGLSLITELFGLAILIVAAFGVVSSMMAEAAERRREMAIKRALGNTIFQVTLELILNGLKLTALGGLIGFALSLLIHGFSKNLLSPFLEALQMNGTDLTASLFEPRSLLAPVVAVVLSGLFSFLPAMKSASQPIVDGLKE</sequence>
<dbReference type="GO" id="GO:0022857">
    <property type="term" value="F:transmembrane transporter activity"/>
    <property type="evidence" value="ECO:0007669"/>
    <property type="project" value="TreeGrafter"/>
</dbReference>
<dbReference type="Pfam" id="PF12704">
    <property type="entry name" value="MacB_PCD"/>
    <property type="match status" value="1"/>
</dbReference>
<comment type="subcellular location">
    <subcellularLocation>
        <location evidence="1">Cell membrane</location>
        <topology evidence="1">Multi-pass membrane protein</topology>
    </subcellularLocation>
</comment>
<dbReference type="GO" id="GO:0005886">
    <property type="term" value="C:plasma membrane"/>
    <property type="evidence" value="ECO:0007669"/>
    <property type="project" value="UniProtKB-SubCell"/>
</dbReference>
<feature type="domain" description="ABC3 transporter permease C-terminal" evidence="8">
    <location>
        <begin position="302"/>
        <end position="426"/>
    </location>
</feature>
<dbReference type="EMBL" id="DSVL01000442">
    <property type="protein sequence ID" value="HFH30680.1"/>
    <property type="molecule type" value="Genomic_DNA"/>
</dbReference>
<dbReference type="InterPro" id="IPR050250">
    <property type="entry name" value="Macrolide_Exporter_MacB"/>
</dbReference>